<sequence length="335" mass="36905">MGKAKYLLGRIKSMDYGQFFDAINTAHKKSGRNKVSLFFDVIGTGLKYQAGYTDYISAGMYNMTPEQKADVITRGVNNSYVVKYNDPAYYHFFNDKADFDTKFADYMKRDWMVVRSEADRDKFMELIQGKDQIVIKPAGGMGGDGVSIQPAEAETFEKCLKMIPCIAEEKIIQVPEMASLNSSSVNTVRALTFLGEDGPHILAAFLRIGRGGDVDNFCSGGMVAPVDLDTGLVTYPAVDGNNDVFSKHPITGESITGFKIPFCHEVKETVLKAATVVPEIRYVGWDVAISTKGVCLIEGNEYPAHAFFSFPAQHPDGKGMRHIFEGIMNGSSSKE</sequence>
<protein>
    <recommendedName>
        <fullName evidence="1">Alpha-L-glutamate ligase-related protein ATP-grasp domain-containing protein</fullName>
    </recommendedName>
</protein>
<comment type="caution">
    <text evidence="2">The sequence shown here is derived from an EMBL/GenBank/DDBJ whole genome shotgun (WGS) entry which is preliminary data.</text>
</comment>
<evidence type="ECO:0000259" key="1">
    <source>
        <dbReference type="Pfam" id="PF14397"/>
    </source>
</evidence>
<dbReference type="RefSeq" id="WP_154572023.1">
    <property type="nucleotide sequence ID" value="NZ_VUNB01000002.1"/>
</dbReference>
<dbReference type="Pfam" id="PF14397">
    <property type="entry name" value="ATPgrasp_ST"/>
    <property type="match status" value="1"/>
</dbReference>
<name>A0A6A8M6V4_9FIRM</name>
<accession>A0A6A8M6V4</accession>
<reference evidence="2" key="1">
    <citation type="submission" date="2019-09" db="EMBL/GenBank/DDBJ databases">
        <title>In-depth cultivation of the pig gut microbiome towards novel bacterial diversity and tailored functional studies.</title>
        <authorList>
            <person name="Wylensek D."/>
            <person name="Hitch T.C.A."/>
            <person name="Clavel T."/>
        </authorList>
    </citation>
    <scope>NUCLEOTIDE SEQUENCE</scope>
    <source>
        <strain evidence="2">RF-744-FAT-WT-3</strain>
    </source>
</reference>
<dbReference type="AlphaFoldDB" id="A0A6A8M6V4"/>
<organism evidence="2">
    <name type="scientific">Baileyella intestinalis</name>
    <dbReference type="NCBI Taxonomy" id="2606709"/>
    <lineage>
        <taxon>Bacteria</taxon>
        <taxon>Bacillati</taxon>
        <taxon>Bacillota</taxon>
        <taxon>Clostridia</taxon>
        <taxon>Peptostreptococcales</taxon>
        <taxon>Anaerovoracaceae</taxon>
        <taxon>Baileyella</taxon>
    </lineage>
</organism>
<evidence type="ECO:0000313" key="2">
    <source>
        <dbReference type="EMBL" id="MST68553.1"/>
    </source>
</evidence>
<dbReference type="EMBL" id="VUNB01000002">
    <property type="protein sequence ID" value="MST68553.1"/>
    <property type="molecule type" value="Genomic_DNA"/>
</dbReference>
<proteinExistence type="predicted"/>
<feature type="domain" description="Alpha-L-glutamate ligase-related protein ATP-grasp" evidence="1">
    <location>
        <begin position="165"/>
        <end position="310"/>
    </location>
</feature>
<dbReference type="InterPro" id="IPR039523">
    <property type="entry name" value="RimK-rel_E_lig_ATP-grasp"/>
</dbReference>
<gene>
    <name evidence="2" type="ORF">FYJ66_02975</name>
</gene>
<dbReference type="SUPFAM" id="SSF56059">
    <property type="entry name" value="Glutathione synthetase ATP-binding domain-like"/>
    <property type="match status" value="1"/>
</dbReference>